<keyword evidence="14" id="KW-0131">Cell cycle</keyword>
<evidence type="ECO:0000256" key="8">
    <source>
        <dbReference type="ARBA" id="ARBA00022741"/>
    </source>
</evidence>
<dbReference type="InterPro" id="IPR003661">
    <property type="entry name" value="HisK_dim/P_dom"/>
</dbReference>
<dbReference type="GO" id="GO:0005886">
    <property type="term" value="C:plasma membrane"/>
    <property type="evidence" value="ECO:0007669"/>
    <property type="project" value="UniProtKB-SubCell"/>
</dbReference>
<dbReference type="Gene3D" id="3.30.450.20">
    <property type="entry name" value="PAS domain"/>
    <property type="match status" value="4"/>
</dbReference>
<dbReference type="Pfam" id="PF00512">
    <property type="entry name" value="HisKA"/>
    <property type="match status" value="1"/>
</dbReference>
<keyword evidence="9" id="KW-0418">Kinase</keyword>
<dbReference type="Gene3D" id="3.30.450.40">
    <property type="match status" value="1"/>
</dbReference>
<dbReference type="Pfam" id="PF08447">
    <property type="entry name" value="PAS_3"/>
    <property type="match status" value="1"/>
</dbReference>
<feature type="modified residue" description="4-aspartylphosphate" evidence="15">
    <location>
        <position position="1138"/>
    </location>
</feature>
<keyword evidence="6" id="KW-0808">Transferase</keyword>
<dbReference type="InterPro" id="IPR036890">
    <property type="entry name" value="HATPase_C_sf"/>
</dbReference>
<dbReference type="SMART" id="SM00388">
    <property type="entry name" value="HisKA"/>
    <property type="match status" value="1"/>
</dbReference>
<dbReference type="InterPro" id="IPR001789">
    <property type="entry name" value="Sig_transdc_resp-reg_receiver"/>
</dbReference>
<feature type="modified residue" description="4-aspartylphosphate" evidence="15">
    <location>
        <position position="990"/>
    </location>
</feature>
<keyword evidence="22" id="KW-1185">Reference proteome</keyword>
<dbReference type="SMART" id="SM00086">
    <property type="entry name" value="PAC"/>
    <property type="match status" value="3"/>
</dbReference>
<dbReference type="PROSITE" id="PS50113">
    <property type="entry name" value="PAC"/>
    <property type="match status" value="2"/>
</dbReference>
<dbReference type="SMART" id="SM00387">
    <property type="entry name" value="HATPase_c"/>
    <property type="match status" value="1"/>
</dbReference>
<dbReference type="Gene3D" id="1.10.287.130">
    <property type="match status" value="1"/>
</dbReference>
<evidence type="ECO:0000256" key="6">
    <source>
        <dbReference type="ARBA" id="ARBA00022679"/>
    </source>
</evidence>
<evidence type="ECO:0000256" key="16">
    <source>
        <dbReference type="SAM" id="Coils"/>
    </source>
</evidence>
<evidence type="ECO:0000256" key="4">
    <source>
        <dbReference type="ARBA" id="ARBA00022475"/>
    </source>
</evidence>
<feature type="domain" description="Response regulatory" evidence="18">
    <location>
        <begin position="940"/>
        <end position="1060"/>
    </location>
</feature>
<dbReference type="Pfam" id="PF02518">
    <property type="entry name" value="HATPase_c"/>
    <property type="match status" value="1"/>
</dbReference>
<dbReference type="EC" id="2.7.13.3" evidence="3"/>
<dbReference type="SUPFAM" id="SSF55785">
    <property type="entry name" value="PYP-like sensor domain (PAS domain)"/>
    <property type="match status" value="4"/>
</dbReference>
<evidence type="ECO:0000256" key="10">
    <source>
        <dbReference type="ARBA" id="ARBA00022840"/>
    </source>
</evidence>
<dbReference type="Gene3D" id="3.40.50.2300">
    <property type="match status" value="2"/>
</dbReference>
<evidence type="ECO:0000256" key="13">
    <source>
        <dbReference type="ARBA" id="ARBA00023136"/>
    </source>
</evidence>
<sequence>MSTSIYKDPEKDPNWSRAINAVQLLNVLSDISFDDLAELVAETCQTPIALLTILDQDRVWFKSKVGLTISEVTRKQSENFHFITRAGVLEIPDISNDSSNLNSPIELEGKPIAFYAGFPILSNDGIPLGALCVMDYKPHKLEAIQRKVLKVLSVEVKKQIDLGLKHHKLDSFNQKIGDVLKNIGDVVFLIDKDLVFRDYFTANEDRLKFPPHVFLNKKISEVGFRPDLVELFEKLFRNAVETQQKQQKEYNLEIDGKIEWYQVSFEKMHLTDNEVLCIVNNISLQKNDEIKALDRVKEYKDFFDNTQGLMVKHDLKGKILHINPSGTKILEYTTEELFDMNMSDLAANKERYINYEKKIKSDKAFNGITRLTSKSGKVITFQINNVLFEPLYGQPFVLCNGIDISESLKAHEELEAASISINEERSLLRTIIDNIPINIYTKNTKFEKTLINQKELEYIGLADENEVLGKKDEELFNKKTAQESKIEDELVIKDGKSIINKEVVLEQRNGIKKFCLISKLPLKTETGEVIGMVGITNDISERKRAELALLENGKRLNAIITSTNTGTWEWNMETDQILVNQRFWEIIGYEKDDETILFQKDWNGLCHPDDVIKKEKALENHFDKKTDVYQCELRVKHKTGHWVWVFEVGRVFSWDANGKPILMYGTYQDISARKEFDSQLNEAKESAENANKAKSDFLANMSHEIRTPLNGVIGFSDLLMKTPMSETQLQYMKTVYHSAHSLLDLINDILDFSKIEAGKMELSIDKVDIFELGTQVADITNYQAHSKGLELILNLSPRLPRFVIGDDVRLRQILVNLLTNAIKFTPKGEVELKVEVLDKGIRNNRPMKFRFSVKDTGIGISQENQLKIFDAFSQEDASTTRQFGGTGLGLTISNKLLGLMGTKLELKSEQNKGSLFYFDIDLLCEKGEMENATNNYGLKKVLVVDDNQTNRYLVREILEIRNITCLEASNGLEGLKVLENEWPVDLILMDLRMPFLTGVETIEKIRSLKNESIAEVPIVLLSSSNDNDLEKDKLSALNVHHRLIKPIKNHQMAQLFSRLKNSEFNETFNIQDKSEKNLDFLTTRNFNILIAEDNPVNMKLSKIILSKISPTINIIEAENGLMAYEHVIRNQPDLILMDIQMPIMNGYETAKAIRTIDHGRDIPIIALTAGTVKGEKERCLESGMNDYISKPLVQGKLTERIIKLLMPNESESNGQTPKATKTNFITKHFDKIHLLNLFDGDKEIGIELLKIAHINLLENKAKLDDAITNKNIPLLLEVSKKLKSSAGTTGFFVLLQLTDQIEKQEDQEEFLFKTGHKIQDEMDYLIENVDSIML</sequence>
<dbReference type="Pfam" id="PF13426">
    <property type="entry name" value="PAS_9"/>
    <property type="match status" value="1"/>
</dbReference>
<dbReference type="Gene3D" id="1.20.120.160">
    <property type="entry name" value="HPT domain"/>
    <property type="match status" value="1"/>
</dbReference>
<dbReference type="NCBIfam" id="TIGR00229">
    <property type="entry name" value="sensory_box"/>
    <property type="match status" value="3"/>
</dbReference>
<keyword evidence="12" id="KW-0902">Two-component regulatory system</keyword>
<dbReference type="CDD" id="cd00130">
    <property type="entry name" value="PAS"/>
    <property type="match status" value="2"/>
</dbReference>
<dbReference type="FunFam" id="1.10.287.130:FF:000038">
    <property type="entry name" value="Sensory transduction histidine kinase"/>
    <property type="match status" value="1"/>
</dbReference>
<protein>
    <recommendedName>
        <fullName evidence="3">histidine kinase</fullName>
        <ecNumber evidence="3">2.7.13.3</ecNumber>
    </recommendedName>
</protein>
<dbReference type="SMART" id="SM00091">
    <property type="entry name" value="PAS"/>
    <property type="match status" value="4"/>
</dbReference>
<dbReference type="InterPro" id="IPR013655">
    <property type="entry name" value="PAS_fold_3"/>
</dbReference>
<dbReference type="PRINTS" id="PR00344">
    <property type="entry name" value="BCTRLSENSOR"/>
</dbReference>
<dbReference type="SMART" id="SM00448">
    <property type="entry name" value="REC"/>
    <property type="match status" value="2"/>
</dbReference>
<evidence type="ECO:0000259" key="19">
    <source>
        <dbReference type="PROSITE" id="PS50112"/>
    </source>
</evidence>
<dbReference type="InterPro" id="IPR036097">
    <property type="entry name" value="HisK_dim/P_sf"/>
</dbReference>
<dbReference type="RefSeq" id="WP_146948004.1">
    <property type="nucleotide sequence ID" value="NZ_BJYV01000014.1"/>
</dbReference>
<evidence type="ECO:0000259" key="20">
    <source>
        <dbReference type="PROSITE" id="PS50113"/>
    </source>
</evidence>
<evidence type="ECO:0000256" key="11">
    <source>
        <dbReference type="ARBA" id="ARBA00022989"/>
    </source>
</evidence>
<dbReference type="InterPro" id="IPR035965">
    <property type="entry name" value="PAS-like_dom_sf"/>
</dbReference>
<evidence type="ECO:0000256" key="2">
    <source>
        <dbReference type="ARBA" id="ARBA00004651"/>
    </source>
</evidence>
<feature type="domain" description="PAS" evidence="19">
    <location>
        <begin position="295"/>
        <end position="342"/>
    </location>
</feature>
<dbReference type="PANTHER" id="PTHR45339:SF1">
    <property type="entry name" value="HYBRID SIGNAL TRANSDUCTION HISTIDINE KINASE J"/>
    <property type="match status" value="1"/>
</dbReference>
<dbReference type="SUPFAM" id="SSF55874">
    <property type="entry name" value="ATPase domain of HSP90 chaperone/DNA topoisomerase II/histidine kinase"/>
    <property type="match status" value="1"/>
</dbReference>
<dbReference type="PANTHER" id="PTHR45339">
    <property type="entry name" value="HYBRID SIGNAL TRANSDUCTION HISTIDINE KINASE J"/>
    <property type="match status" value="1"/>
</dbReference>
<keyword evidence="4" id="KW-1003">Cell membrane</keyword>
<dbReference type="CDD" id="cd16922">
    <property type="entry name" value="HATPase_EvgS-ArcB-TorS-like"/>
    <property type="match status" value="1"/>
</dbReference>
<dbReference type="InterPro" id="IPR036641">
    <property type="entry name" value="HPT_dom_sf"/>
</dbReference>
<dbReference type="SUPFAM" id="SSF55781">
    <property type="entry name" value="GAF domain-like"/>
    <property type="match status" value="1"/>
</dbReference>
<dbReference type="GO" id="GO:0000155">
    <property type="term" value="F:phosphorelay sensor kinase activity"/>
    <property type="evidence" value="ECO:0007669"/>
    <property type="project" value="InterPro"/>
</dbReference>
<dbReference type="InterPro" id="IPR005467">
    <property type="entry name" value="His_kinase_dom"/>
</dbReference>
<dbReference type="CDD" id="cd17546">
    <property type="entry name" value="REC_hyHK_CKI1_RcsC-like"/>
    <property type="match status" value="2"/>
</dbReference>
<dbReference type="PROSITE" id="PS50109">
    <property type="entry name" value="HIS_KIN"/>
    <property type="match status" value="1"/>
</dbReference>
<dbReference type="InterPro" id="IPR029016">
    <property type="entry name" value="GAF-like_dom_sf"/>
</dbReference>
<feature type="domain" description="PAC" evidence="20">
    <location>
        <begin position="499"/>
        <end position="551"/>
    </location>
</feature>
<organism evidence="21 22">
    <name type="scientific">Cyclobacterium qasimii</name>
    <dbReference type="NCBI Taxonomy" id="1350429"/>
    <lineage>
        <taxon>Bacteria</taxon>
        <taxon>Pseudomonadati</taxon>
        <taxon>Bacteroidota</taxon>
        <taxon>Cytophagia</taxon>
        <taxon>Cytophagales</taxon>
        <taxon>Cyclobacteriaceae</taxon>
        <taxon>Cyclobacterium</taxon>
    </lineage>
</organism>
<keyword evidence="8" id="KW-0547">Nucleotide-binding</keyword>
<keyword evidence="16" id="KW-0175">Coiled coil</keyword>
<dbReference type="SUPFAM" id="SSF47384">
    <property type="entry name" value="Homodimeric domain of signal transducing histidine kinase"/>
    <property type="match status" value="1"/>
</dbReference>
<evidence type="ECO:0000259" key="17">
    <source>
        <dbReference type="PROSITE" id="PS50109"/>
    </source>
</evidence>
<dbReference type="InterPro" id="IPR011006">
    <property type="entry name" value="CheY-like_superfamily"/>
</dbReference>
<dbReference type="SUPFAM" id="SSF47226">
    <property type="entry name" value="Histidine-containing phosphotransfer domain, HPT domain"/>
    <property type="match status" value="1"/>
</dbReference>
<dbReference type="InterPro" id="IPR004358">
    <property type="entry name" value="Sig_transdc_His_kin-like_C"/>
</dbReference>
<evidence type="ECO:0000313" key="22">
    <source>
        <dbReference type="Proteomes" id="UP000321301"/>
    </source>
</evidence>
<dbReference type="InterPro" id="IPR003594">
    <property type="entry name" value="HATPase_dom"/>
</dbReference>
<dbReference type="Pfam" id="PF08448">
    <property type="entry name" value="PAS_4"/>
    <property type="match status" value="1"/>
</dbReference>
<evidence type="ECO:0000256" key="5">
    <source>
        <dbReference type="ARBA" id="ARBA00022553"/>
    </source>
</evidence>
<reference evidence="21 22" key="1">
    <citation type="submission" date="2019-07" db="EMBL/GenBank/DDBJ databases">
        <title>Whole genome shotgun sequence of Cyclobacterium qasimii NBRC 106168.</title>
        <authorList>
            <person name="Hosoyama A."/>
            <person name="Uohara A."/>
            <person name="Ohji S."/>
            <person name="Ichikawa N."/>
        </authorList>
    </citation>
    <scope>NUCLEOTIDE SEQUENCE [LARGE SCALE GENOMIC DNA]</scope>
    <source>
        <strain evidence="21 22">NBRC 106168</strain>
    </source>
</reference>
<evidence type="ECO:0000256" key="9">
    <source>
        <dbReference type="ARBA" id="ARBA00022777"/>
    </source>
</evidence>
<keyword evidence="7" id="KW-0812">Transmembrane</keyword>
<dbReference type="Gene3D" id="3.30.565.10">
    <property type="entry name" value="Histidine kinase-like ATPase, C-terminal domain"/>
    <property type="match status" value="1"/>
</dbReference>
<gene>
    <name evidence="21" type="ORF">CQA01_28030</name>
</gene>
<feature type="domain" description="PAC" evidence="20">
    <location>
        <begin position="629"/>
        <end position="682"/>
    </location>
</feature>
<evidence type="ECO:0000313" key="21">
    <source>
        <dbReference type="EMBL" id="GEO22269.1"/>
    </source>
</evidence>
<dbReference type="PROSITE" id="PS50110">
    <property type="entry name" value="RESPONSE_REGULATORY"/>
    <property type="match status" value="2"/>
</dbReference>
<comment type="catalytic activity">
    <reaction evidence="1">
        <text>ATP + protein L-histidine = ADP + protein N-phospho-L-histidine.</text>
        <dbReference type="EC" id="2.7.13.3"/>
    </reaction>
</comment>
<dbReference type="InterPro" id="IPR000700">
    <property type="entry name" value="PAS-assoc_C"/>
</dbReference>
<dbReference type="InterPro" id="IPR000014">
    <property type="entry name" value="PAS"/>
</dbReference>
<evidence type="ECO:0000256" key="1">
    <source>
        <dbReference type="ARBA" id="ARBA00000085"/>
    </source>
</evidence>
<dbReference type="Pfam" id="PF00072">
    <property type="entry name" value="Response_reg"/>
    <property type="match status" value="2"/>
</dbReference>
<evidence type="ECO:0000256" key="3">
    <source>
        <dbReference type="ARBA" id="ARBA00012438"/>
    </source>
</evidence>
<dbReference type="Proteomes" id="UP000321301">
    <property type="component" value="Unassembled WGS sequence"/>
</dbReference>
<dbReference type="InterPro" id="IPR013656">
    <property type="entry name" value="PAS_4"/>
</dbReference>
<name>A0A512CDH9_9BACT</name>
<keyword evidence="5 15" id="KW-0597">Phosphoprotein</keyword>
<evidence type="ECO:0000259" key="18">
    <source>
        <dbReference type="PROSITE" id="PS50110"/>
    </source>
</evidence>
<feature type="domain" description="Histidine kinase" evidence="17">
    <location>
        <begin position="700"/>
        <end position="924"/>
    </location>
</feature>
<dbReference type="FunFam" id="3.30.565.10:FF:000010">
    <property type="entry name" value="Sensor histidine kinase RcsC"/>
    <property type="match status" value="1"/>
</dbReference>
<feature type="domain" description="Response regulatory" evidence="18">
    <location>
        <begin position="1087"/>
        <end position="1205"/>
    </location>
</feature>
<evidence type="ECO:0000256" key="7">
    <source>
        <dbReference type="ARBA" id="ARBA00022692"/>
    </source>
</evidence>
<evidence type="ECO:0000256" key="15">
    <source>
        <dbReference type="PROSITE-ProRule" id="PRU00169"/>
    </source>
</evidence>
<keyword evidence="11" id="KW-1133">Transmembrane helix</keyword>
<proteinExistence type="predicted"/>
<accession>A0A512CDH9</accession>
<comment type="subcellular location">
    <subcellularLocation>
        <location evidence="2">Cell membrane</location>
        <topology evidence="2">Multi-pass membrane protein</topology>
    </subcellularLocation>
</comment>
<dbReference type="SUPFAM" id="SSF52172">
    <property type="entry name" value="CheY-like"/>
    <property type="match status" value="2"/>
</dbReference>
<dbReference type="CDD" id="cd00082">
    <property type="entry name" value="HisKA"/>
    <property type="match status" value="1"/>
</dbReference>
<dbReference type="InterPro" id="IPR001610">
    <property type="entry name" value="PAC"/>
</dbReference>
<dbReference type="PROSITE" id="PS50112">
    <property type="entry name" value="PAS"/>
    <property type="match status" value="1"/>
</dbReference>
<evidence type="ECO:0000256" key="12">
    <source>
        <dbReference type="ARBA" id="ARBA00023012"/>
    </source>
</evidence>
<comment type="caution">
    <text evidence="21">The sequence shown here is derived from an EMBL/GenBank/DDBJ whole genome shotgun (WGS) entry which is preliminary data.</text>
</comment>
<keyword evidence="13" id="KW-0472">Membrane</keyword>
<feature type="coiled-coil region" evidence="16">
    <location>
        <begin position="673"/>
        <end position="700"/>
    </location>
</feature>
<dbReference type="EMBL" id="BJYV01000014">
    <property type="protein sequence ID" value="GEO22269.1"/>
    <property type="molecule type" value="Genomic_DNA"/>
</dbReference>
<keyword evidence="10" id="KW-0067">ATP-binding</keyword>
<evidence type="ECO:0000256" key="14">
    <source>
        <dbReference type="ARBA" id="ARBA00023306"/>
    </source>
</evidence>
<dbReference type="GO" id="GO:0005524">
    <property type="term" value="F:ATP binding"/>
    <property type="evidence" value="ECO:0007669"/>
    <property type="project" value="UniProtKB-KW"/>
</dbReference>